<dbReference type="Pfam" id="PF04172">
    <property type="entry name" value="LrgB"/>
    <property type="match status" value="1"/>
</dbReference>
<accession>A0ABP8V3N6</accession>
<evidence type="ECO:0000313" key="6">
    <source>
        <dbReference type="EMBL" id="GAA4650437.1"/>
    </source>
</evidence>
<feature type="transmembrane region" description="Helical" evidence="5">
    <location>
        <begin position="6"/>
        <end position="29"/>
    </location>
</feature>
<name>A0ABP8V3N6_9GAMM</name>
<comment type="subcellular location">
    <subcellularLocation>
        <location evidence="1">Membrane</location>
        <topology evidence="1">Multi-pass membrane protein</topology>
    </subcellularLocation>
</comment>
<keyword evidence="3 5" id="KW-1133">Transmembrane helix</keyword>
<evidence type="ECO:0000313" key="7">
    <source>
        <dbReference type="Proteomes" id="UP001500604"/>
    </source>
</evidence>
<feature type="transmembrane region" description="Helical" evidence="5">
    <location>
        <begin position="154"/>
        <end position="174"/>
    </location>
</feature>
<keyword evidence="7" id="KW-1185">Reference proteome</keyword>
<dbReference type="EMBL" id="BAABFL010000395">
    <property type="protein sequence ID" value="GAA4650437.1"/>
    <property type="molecule type" value="Genomic_DNA"/>
</dbReference>
<organism evidence="6 7">
    <name type="scientific">Kistimonas scapharcae</name>
    <dbReference type="NCBI Taxonomy" id="1036133"/>
    <lineage>
        <taxon>Bacteria</taxon>
        <taxon>Pseudomonadati</taxon>
        <taxon>Pseudomonadota</taxon>
        <taxon>Gammaproteobacteria</taxon>
        <taxon>Oceanospirillales</taxon>
        <taxon>Endozoicomonadaceae</taxon>
        <taxon>Kistimonas</taxon>
    </lineage>
</organism>
<gene>
    <name evidence="6" type="ORF">GCM10023116_27200</name>
</gene>
<protein>
    <submittedName>
        <fullName evidence="6">LrgB family protein</fullName>
    </submittedName>
</protein>
<dbReference type="PANTHER" id="PTHR30249:SF0">
    <property type="entry name" value="PLASTIDAL GLYCOLATE_GLYCERATE TRANSLOCATOR 1, CHLOROPLASTIC"/>
    <property type="match status" value="1"/>
</dbReference>
<evidence type="ECO:0000256" key="2">
    <source>
        <dbReference type="ARBA" id="ARBA00022692"/>
    </source>
</evidence>
<feature type="transmembrane region" description="Helical" evidence="5">
    <location>
        <begin position="72"/>
        <end position="89"/>
    </location>
</feature>
<evidence type="ECO:0000256" key="4">
    <source>
        <dbReference type="ARBA" id="ARBA00023136"/>
    </source>
</evidence>
<evidence type="ECO:0000256" key="3">
    <source>
        <dbReference type="ARBA" id="ARBA00022989"/>
    </source>
</evidence>
<reference evidence="7" key="1">
    <citation type="journal article" date="2019" name="Int. J. Syst. Evol. Microbiol.">
        <title>The Global Catalogue of Microorganisms (GCM) 10K type strain sequencing project: providing services to taxonomists for standard genome sequencing and annotation.</title>
        <authorList>
            <consortium name="The Broad Institute Genomics Platform"/>
            <consortium name="The Broad Institute Genome Sequencing Center for Infectious Disease"/>
            <person name="Wu L."/>
            <person name="Ma J."/>
        </authorList>
    </citation>
    <scope>NUCLEOTIDE SEQUENCE [LARGE SCALE GENOMIC DNA]</scope>
    <source>
        <strain evidence="7">JCM 17805</strain>
    </source>
</reference>
<dbReference type="Proteomes" id="UP001500604">
    <property type="component" value="Unassembled WGS sequence"/>
</dbReference>
<feature type="transmembrane region" description="Helical" evidence="5">
    <location>
        <begin position="101"/>
        <end position="123"/>
    </location>
</feature>
<proteinExistence type="predicted"/>
<dbReference type="PANTHER" id="PTHR30249">
    <property type="entry name" value="PUTATIVE SEROTONIN TRANSPORTER"/>
    <property type="match status" value="1"/>
</dbReference>
<evidence type="ECO:0000256" key="1">
    <source>
        <dbReference type="ARBA" id="ARBA00004141"/>
    </source>
</evidence>
<dbReference type="RefSeq" id="WP_345196616.1">
    <property type="nucleotide sequence ID" value="NZ_BAABFL010000395.1"/>
</dbReference>
<feature type="transmembrane region" description="Helical" evidence="5">
    <location>
        <begin position="211"/>
        <end position="237"/>
    </location>
</feature>
<keyword evidence="4 5" id="KW-0472">Membrane</keyword>
<dbReference type="InterPro" id="IPR007300">
    <property type="entry name" value="CidB/LrgB"/>
</dbReference>
<sequence>MTIDTDAIRAFICTPLFGLTLTLGFFQLSAWLFRKSGEFPLLHPVLTAAIPIATVIYYLPMDYRDYADSTELLTILLGTATVALAVPLYHQLPTIRSEAPAVVVTLLIGATVAPLSAIVIAWLTGGNMETLLSVAPKSVTTPIAMAVSESMGGLVSVTAGTVISVGVFGAVVTVPLMRIMRIDNQAVLGFTLGLSAHGVGTAKAFECSTTAGAFASLGLALTGALTAIAMPLIYHLLF</sequence>
<keyword evidence="2 5" id="KW-0812">Transmembrane</keyword>
<feature type="transmembrane region" description="Helical" evidence="5">
    <location>
        <begin position="41"/>
        <end position="60"/>
    </location>
</feature>
<evidence type="ECO:0000256" key="5">
    <source>
        <dbReference type="SAM" id="Phobius"/>
    </source>
</evidence>
<comment type="caution">
    <text evidence="6">The sequence shown here is derived from an EMBL/GenBank/DDBJ whole genome shotgun (WGS) entry which is preliminary data.</text>
</comment>